<dbReference type="EMBL" id="RIZI01000190">
    <property type="protein sequence ID" value="RNF58702.1"/>
    <property type="molecule type" value="Genomic_DNA"/>
</dbReference>
<name>A0A3M8QT82_9PROT</name>
<gene>
    <name evidence="1" type="ORF">EC580_12690</name>
</gene>
<organism evidence="1">
    <name type="scientific">Acidithiobacillus sulfuriphilus</name>
    <dbReference type="NCBI Taxonomy" id="1867749"/>
    <lineage>
        <taxon>Bacteria</taxon>
        <taxon>Pseudomonadati</taxon>
        <taxon>Pseudomonadota</taxon>
        <taxon>Acidithiobacillia</taxon>
        <taxon>Acidithiobacillales</taxon>
        <taxon>Acidithiobacillaceae</taxon>
        <taxon>Acidithiobacillus</taxon>
    </lineage>
</organism>
<accession>A0A3M8QT82</accession>
<dbReference type="OrthoDB" id="1265492at2"/>
<reference evidence="1" key="1">
    <citation type="submission" date="2018-10" db="EMBL/GenBank/DDBJ databases">
        <title>Acidithiobacillus sulfuriphilus sp. nov.: an extremely acidophilic sulfur-oxidizing chemolithotroph isolated from a neutral pH environment.</title>
        <authorList>
            <person name="Falagan C."/>
            <person name="Moya-Beltran A."/>
            <person name="Quatrini R."/>
            <person name="Johnson D.B."/>
        </authorList>
    </citation>
    <scope>NUCLEOTIDE SEQUENCE [LARGE SCALE GENOMIC DNA]</scope>
    <source>
        <strain evidence="1">CJ-2</strain>
    </source>
</reference>
<comment type="caution">
    <text evidence="1">The sequence shown here is derived from an EMBL/GenBank/DDBJ whole genome shotgun (WGS) entry which is preliminary data.</text>
</comment>
<dbReference type="SUPFAM" id="SSF52540">
    <property type="entry name" value="P-loop containing nucleoside triphosphate hydrolases"/>
    <property type="match status" value="1"/>
</dbReference>
<sequence>MVMEPDKYYHKSNLKDNPFRSTPNFAADPRARIWVGYEKQKKQLDKYLKRSLSDQVGNANFLMLYGDYGTGKSHALLWAQNKILYEEKDAFNSVCYLIPTLRKDKGKLTFAGAFLDDIVAKSSLLADVQAFHNFLIECISAYRVANQYGHDVPPEKIIEKLIPPVELHNFAKEISRCQEAEDFRELLAPRALGDYQAMIIFTRLVNLFVHEMQVSETDSRRFKKGAYLFVDELDDLERASIKEAREVNDILRHIYDNCPNCFCMVIALSAEISQLPVLFFDYILSRIQRQIELVVLDKDDAVNFVHEILINNRVDPEGENDFFPFEKAVIETIASQLTAITPRKIVTTMQQVIEEVRLAGHDPADGPVSVDFLDEHEIIEEVLGEGGVA</sequence>
<dbReference type="RefSeq" id="WP_123105616.1">
    <property type="nucleotide sequence ID" value="NZ_CP127527.1"/>
</dbReference>
<dbReference type="AlphaFoldDB" id="A0A3M8QT82"/>
<evidence type="ECO:0008006" key="2">
    <source>
        <dbReference type="Google" id="ProtNLM"/>
    </source>
</evidence>
<evidence type="ECO:0000313" key="1">
    <source>
        <dbReference type="EMBL" id="RNF58702.1"/>
    </source>
</evidence>
<proteinExistence type="predicted"/>
<protein>
    <recommendedName>
        <fullName evidence="2">ATP-binding protein</fullName>
    </recommendedName>
</protein>
<dbReference type="InterPro" id="IPR027417">
    <property type="entry name" value="P-loop_NTPase"/>
</dbReference>